<name>A0AAE8ZQV1_CAEBR</name>
<evidence type="ECO:0000256" key="10">
    <source>
        <dbReference type="ARBA" id="ARBA00023004"/>
    </source>
</evidence>
<dbReference type="GO" id="GO:0046872">
    <property type="term" value="F:metal ion binding"/>
    <property type="evidence" value="ECO:0007669"/>
    <property type="project" value="UniProtKB-KW"/>
</dbReference>
<evidence type="ECO:0000256" key="5">
    <source>
        <dbReference type="ARBA" id="ARBA00020255"/>
    </source>
</evidence>
<dbReference type="GO" id="GO:0016020">
    <property type="term" value="C:membrane"/>
    <property type="evidence" value="ECO:0007669"/>
    <property type="project" value="UniProtKB-SubCell"/>
</dbReference>
<dbReference type="InterPro" id="IPR018136">
    <property type="entry name" value="Aconitase_4Fe-4S_BS"/>
</dbReference>
<dbReference type="Proteomes" id="UP000827892">
    <property type="component" value="Chromosome X"/>
</dbReference>
<keyword evidence="10" id="KW-0408">Iron</keyword>
<feature type="compositionally biased region" description="Polar residues" evidence="16">
    <location>
        <begin position="1015"/>
        <end position="1028"/>
    </location>
</feature>
<evidence type="ECO:0000256" key="14">
    <source>
        <dbReference type="ARBA" id="ARBA00023501"/>
    </source>
</evidence>
<dbReference type="Gene3D" id="1.20.1250.20">
    <property type="entry name" value="MFS general substrate transporter like domains"/>
    <property type="match status" value="1"/>
</dbReference>
<dbReference type="NCBIfam" id="NF006757">
    <property type="entry name" value="PRK09277.1"/>
    <property type="match status" value="1"/>
</dbReference>
<dbReference type="SUPFAM" id="SSF52016">
    <property type="entry name" value="LeuD/IlvD-like"/>
    <property type="match status" value="1"/>
</dbReference>
<feature type="transmembrane region" description="Helical" evidence="17">
    <location>
        <begin position="1465"/>
        <end position="1484"/>
    </location>
</feature>
<evidence type="ECO:0000256" key="13">
    <source>
        <dbReference type="ARBA" id="ARBA00023239"/>
    </source>
</evidence>
<feature type="transmembrane region" description="Helical" evidence="17">
    <location>
        <begin position="1275"/>
        <end position="1297"/>
    </location>
</feature>
<evidence type="ECO:0000256" key="3">
    <source>
        <dbReference type="ARBA" id="ARBA00007185"/>
    </source>
</evidence>
<dbReference type="InterPro" id="IPR005828">
    <property type="entry name" value="MFS_sugar_transport-like"/>
</dbReference>
<feature type="transmembrane region" description="Helical" evidence="17">
    <location>
        <begin position="1309"/>
        <end position="1331"/>
    </location>
</feature>
<dbReference type="CDD" id="cd01586">
    <property type="entry name" value="AcnA_IRP"/>
    <property type="match status" value="1"/>
</dbReference>
<dbReference type="InterPro" id="IPR000573">
    <property type="entry name" value="AconitaseA/IPMdHydase_ssu_swvl"/>
</dbReference>
<dbReference type="InterPro" id="IPR015928">
    <property type="entry name" value="Aconitase/3IPM_dehydase_swvl"/>
</dbReference>
<comment type="subcellular location">
    <subcellularLocation>
        <location evidence="2">Membrane</location>
        <topology evidence="2">Multi-pass membrane protein</topology>
    </subcellularLocation>
</comment>
<dbReference type="PROSITE" id="PS00450">
    <property type="entry name" value="ACONITASE_1"/>
    <property type="match status" value="1"/>
</dbReference>
<dbReference type="GO" id="GO:0051539">
    <property type="term" value="F:4 iron, 4 sulfur cluster binding"/>
    <property type="evidence" value="ECO:0007669"/>
    <property type="project" value="UniProtKB-KW"/>
</dbReference>
<feature type="transmembrane region" description="Helical" evidence="17">
    <location>
        <begin position="1491"/>
        <end position="1509"/>
    </location>
</feature>
<feature type="transmembrane region" description="Helical" evidence="17">
    <location>
        <begin position="1425"/>
        <end position="1445"/>
    </location>
</feature>
<keyword evidence="7 17" id="KW-0812">Transmembrane</keyword>
<evidence type="ECO:0000313" key="19">
    <source>
        <dbReference type="EMBL" id="ULT80918.1"/>
    </source>
</evidence>
<dbReference type="FunFam" id="3.20.19.10:FF:000001">
    <property type="entry name" value="Aconitate hydratase"/>
    <property type="match status" value="1"/>
</dbReference>
<organism evidence="19 20">
    <name type="scientific">Caenorhabditis briggsae</name>
    <dbReference type="NCBI Taxonomy" id="6238"/>
    <lineage>
        <taxon>Eukaryota</taxon>
        <taxon>Metazoa</taxon>
        <taxon>Ecdysozoa</taxon>
        <taxon>Nematoda</taxon>
        <taxon>Chromadorea</taxon>
        <taxon>Rhabditida</taxon>
        <taxon>Rhabditina</taxon>
        <taxon>Rhabditomorpha</taxon>
        <taxon>Rhabditoidea</taxon>
        <taxon>Rhabditidae</taxon>
        <taxon>Peloderinae</taxon>
        <taxon>Caenorhabditis</taxon>
    </lineage>
</organism>
<comment type="catalytic activity">
    <reaction evidence="14">
        <text>citrate = D-threo-isocitrate</text>
        <dbReference type="Rhea" id="RHEA:10336"/>
        <dbReference type="ChEBI" id="CHEBI:15562"/>
        <dbReference type="ChEBI" id="CHEBI:16947"/>
        <dbReference type="EC" id="4.2.1.3"/>
    </reaction>
</comment>
<keyword evidence="13" id="KW-0456">Lyase</keyword>
<feature type="transmembrane region" description="Helical" evidence="17">
    <location>
        <begin position="1226"/>
        <end position="1244"/>
    </location>
</feature>
<dbReference type="Pfam" id="PF00330">
    <property type="entry name" value="Aconitase"/>
    <property type="match status" value="1"/>
</dbReference>
<dbReference type="InterPro" id="IPR015931">
    <property type="entry name" value="Acnase/IPM_dHydase_lsu_aba_1/3"/>
</dbReference>
<feature type="region of interest" description="Disordered" evidence="16">
    <location>
        <begin position="1630"/>
        <end position="1667"/>
    </location>
</feature>
<proteinExistence type="inferred from homology"/>
<feature type="transmembrane region" description="Helical" evidence="17">
    <location>
        <begin position="1515"/>
        <end position="1537"/>
    </location>
</feature>
<reference evidence="19 20" key="1">
    <citation type="submission" date="2022-05" db="EMBL/GenBank/DDBJ databases">
        <title>Chromosome-level reference genomes for two strains of Caenorhabditis briggsae: an improved platform for comparative genomics.</title>
        <authorList>
            <person name="Stevens L."/>
            <person name="Andersen E.C."/>
        </authorList>
    </citation>
    <scope>NUCLEOTIDE SEQUENCE [LARGE SCALE GENOMIC DNA]</scope>
    <source>
        <strain evidence="19">QX1410_ONT</strain>
        <tissue evidence="19">Whole-organism</tissue>
    </source>
</reference>
<comment type="cofactor">
    <cofactor evidence="1">
        <name>[4Fe-4S] cluster</name>
        <dbReference type="ChEBI" id="CHEBI:49883"/>
    </cofactor>
</comment>
<evidence type="ECO:0000259" key="18">
    <source>
        <dbReference type="PROSITE" id="PS50850"/>
    </source>
</evidence>
<accession>A0AAE8ZQV1</accession>
<dbReference type="GO" id="GO:0003994">
    <property type="term" value="F:aconitate hydratase activity"/>
    <property type="evidence" value="ECO:0007669"/>
    <property type="project" value="UniProtKB-EC"/>
</dbReference>
<evidence type="ECO:0000256" key="7">
    <source>
        <dbReference type="ARBA" id="ARBA00022692"/>
    </source>
</evidence>
<feature type="transmembrane region" description="Helical" evidence="17">
    <location>
        <begin position="1251"/>
        <end position="1269"/>
    </location>
</feature>
<keyword evidence="12 17" id="KW-0472">Membrane</keyword>
<dbReference type="InterPro" id="IPR020846">
    <property type="entry name" value="MFS_dom"/>
</dbReference>
<dbReference type="InterPro" id="IPR006249">
    <property type="entry name" value="Aconitase/IRP2"/>
</dbReference>
<dbReference type="GO" id="GO:0072350">
    <property type="term" value="P:tricarboxylic acid metabolic process"/>
    <property type="evidence" value="ECO:0007669"/>
    <property type="project" value="UniProtKB-ARBA"/>
</dbReference>
<evidence type="ECO:0000256" key="17">
    <source>
        <dbReference type="SAM" id="Phobius"/>
    </source>
</evidence>
<dbReference type="InterPro" id="IPR036259">
    <property type="entry name" value="MFS_trans_sf"/>
</dbReference>
<evidence type="ECO:0000256" key="4">
    <source>
        <dbReference type="ARBA" id="ARBA00012926"/>
    </source>
</evidence>
<dbReference type="NCBIfam" id="NF009520">
    <property type="entry name" value="PRK12881.1"/>
    <property type="match status" value="1"/>
</dbReference>
<dbReference type="PRINTS" id="PR00415">
    <property type="entry name" value="ACONITASE"/>
</dbReference>
<dbReference type="Pfam" id="PF00694">
    <property type="entry name" value="Aconitase_C"/>
    <property type="match status" value="1"/>
</dbReference>
<evidence type="ECO:0000256" key="16">
    <source>
        <dbReference type="SAM" id="MobiDB-lite"/>
    </source>
</evidence>
<keyword evidence="8" id="KW-0479">Metal-binding</keyword>
<dbReference type="Gene3D" id="3.30.499.10">
    <property type="entry name" value="Aconitase, domain 3"/>
    <property type="match status" value="2"/>
</dbReference>
<sequence>MAYNNLIRDLTIGDNVYKFFDLNGLGDARYNELPISIKYLLEAAVRHCDEFHVLKKDVETILDWKNSQRKQAEIPFKPARVILQDFTGVPAVVDLAAMRDAVQNMGADPAKINPVCPVDLVIDHSVQVDHYGNLDALAKNQSIEFERNRERFNFLKWGSKAFDNLLIVPPGSGIVHQVNLEYLARTVFVGKDGVLYPDSVVGTDSHTTMIDGSGVLGWGVGGIEAEAVMLGQPISMVIPEVIGYELIGTLSDTVTSTDLVLTITKNLRDLGVVGKFVEFYGTGVASLSIADRATIANMCPEYGATIGFFPVDKRTIDYLTQTGRDSDYTQRVEQYLKSVGMFVDFTNDSYRPTYTTTLKLDLGSVVPSVSGPKRPHDRVELATLAQDFTKGLTDKISFKAFGLKPEDATKTVTVTNNGRTAELGHGSVVIAAITSCTNTSNPSVMLAAGLVAKKAVELGLNVQPYVKTSLSPGSGVVTKYLEASGLLPYLEKIGFNIAGYGCMTCIGNSGPLDEPVTKAIEENNLVVAGVLSGNRNFEGRIHPHVRANYLASPPLAVLYSIIGNVNVDINGVLAVTPDGKEIRLADIWPTRSEVAKFEEEFVKPQFFREVYANIELGSTEWQQLECPAVKLYPWDDNSTYIKKVPFFDGMTNELPPQSDITNAHVLLNLGDSVTTDHISPAGSISKTSPAARFLASRGVGQRDFNTYGARRGNDEIMARGTFANIRLVNKLASKVGPITLHVPSGEELDIFDAAKKYMDAGIPAIILAGKEYGCGSSRDWAAKGPFLQGVKAVIAESFERIHRSNLIGMGIIPFQFQAGQNADSLGLTGKEQFSIAVPSDLKPGQLVDVNVSNGTTFQVICRFDTEVELTYYRNGGILQYMIRKLIHHSLNTTKRREGREKYNLLMADEGDEEAIIDEPGEPEPLERQQSGLATPKLVEDLEEEYPENYEQRGPTSRFLVTPHLPIRSDTDLITNTTIHADTPLENHPLIYSEPEFSTAKFLTPQVSMQTVDPETASVAPSETSINADNSRKPSNARLKSEMEIRNQHYQKQKQYASQQEPKAKRLTDIDFEGILQLIGGCSYWQIIIYLIISVQQVPHAMFNLSVVYMMYQPDHWCKIPFFNDESFSAELGYTNYTWDQVLNSTIAFPRTFNKQRNELHHDQCHYFARDYVHIKLSPWSQVKDMNGTGRIMRCKEWEYDRSVMDRTVVTEWNRVCDNNWSRAHVHMSYSLGYLVGCFVGGYFSDRCGRKSAITLFGVLTMLFGFLLTYSKEFEIFLVVRFLLAATNEAADLAAYVLCMEVTGTKYRSIVGSLIQAPWACGYAFLALIAYLTKSWTTIHLICVLLHICSLCLLYFLPESPRWLILNNKTKKAEKIIRQACHYNNSRLPSDLGLVRHAEKKKWMKHNEKPSYFHLFRSSELRFRNVVLFIVWIATALVYYGMVIALSDQSSPGRRVFDGNFFLNNAMAGAIELPTLVFCVFLLRMGRKRSQMAALFGSGILLLISVFMVYNKKSTLALIFMLLSKACIQGSFNILYIFTSELNPTVVRNSAVGISSMIARMGAGASGYIAILSDVTMPLVPMTIFACFSLLAGCLVLLLPETQGLPLPDTILDSVNMVKRKPKPCGTLSGTFLNAVDDDPQPYGAELYRKSTTDDDEESDESIPQKTA</sequence>
<evidence type="ECO:0000256" key="12">
    <source>
        <dbReference type="ARBA" id="ARBA00023136"/>
    </source>
</evidence>
<dbReference type="CDD" id="cd01580">
    <property type="entry name" value="AcnA_IRP_Swivel"/>
    <property type="match status" value="1"/>
</dbReference>
<dbReference type="Gene3D" id="3.20.19.10">
    <property type="entry name" value="Aconitase, domain 4"/>
    <property type="match status" value="1"/>
</dbReference>
<dbReference type="PROSITE" id="PS01244">
    <property type="entry name" value="ACONITASE_2"/>
    <property type="match status" value="1"/>
</dbReference>
<evidence type="ECO:0000313" key="20">
    <source>
        <dbReference type="Proteomes" id="UP000827892"/>
    </source>
</evidence>
<keyword evidence="9 17" id="KW-1133">Transmembrane helix</keyword>
<evidence type="ECO:0000256" key="11">
    <source>
        <dbReference type="ARBA" id="ARBA00023014"/>
    </source>
</evidence>
<dbReference type="NCBIfam" id="TIGR01341">
    <property type="entry name" value="aconitase_1"/>
    <property type="match status" value="1"/>
</dbReference>
<evidence type="ECO:0000256" key="9">
    <source>
        <dbReference type="ARBA" id="ARBA00022989"/>
    </source>
</evidence>
<dbReference type="SUPFAM" id="SSF103473">
    <property type="entry name" value="MFS general substrate transporter"/>
    <property type="match status" value="1"/>
</dbReference>
<feature type="transmembrane region" description="Helical" evidence="17">
    <location>
        <begin position="1578"/>
        <end position="1598"/>
    </location>
</feature>
<keyword evidence="6" id="KW-0004">4Fe-4S</keyword>
<feature type="domain" description="Major facilitator superfamily (MFS) profile" evidence="18">
    <location>
        <begin position="1173"/>
        <end position="1603"/>
    </location>
</feature>
<dbReference type="PANTHER" id="PTHR11670">
    <property type="entry name" value="ACONITASE/IRON-RESPONSIVE ELEMENT FAMILY MEMBER"/>
    <property type="match status" value="1"/>
</dbReference>
<feature type="transmembrane region" description="Helical" evidence="17">
    <location>
        <begin position="1337"/>
        <end position="1356"/>
    </location>
</feature>
<dbReference type="FunFam" id="3.30.499.10:FF:000002">
    <property type="entry name" value="Aconitate hydratase"/>
    <property type="match status" value="1"/>
</dbReference>
<dbReference type="Pfam" id="PF00083">
    <property type="entry name" value="Sugar_tr"/>
    <property type="match status" value="1"/>
</dbReference>
<comment type="similarity">
    <text evidence="3">Belongs to the aconitase/IPM isomerase family.</text>
</comment>
<evidence type="ECO:0000256" key="6">
    <source>
        <dbReference type="ARBA" id="ARBA00022485"/>
    </source>
</evidence>
<dbReference type="EC" id="4.2.1.3" evidence="4"/>
<dbReference type="Gene3D" id="6.10.190.10">
    <property type="match status" value="1"/>
</dbReference>
<dbReference type="InterPro" id="IPR036008">
    <property type="entry name" value="Aconitase_4Fe-4S_dom"/>
</dbReference>
<evidence type="ECO:0000256" key="8">
    <source>
        <dbReference type="ARBA" id="ARBA00022723"/>
    </source>
</evidence>
<dbReference type="PROSITE" id="PS50850">
    <property type="entry name" value="MFS"/>
    <property type="match status" value="1"/>
</dbReference>
<dbReference type="InterPro" id="IPR044137">
    <property type="entry name" value="AcnA_IRP_Swivel"/>
</dbReference>
<dbReference type="GO" id="GO:0022857">
    <property type="term" value="F:transmembrane transporter activity"/>
    <property type="evidence" value="ECO:0007669"/>
    <property type="project" value="InterPro"/>
</dbReference>
<protein>
    <recommendedName>
        <fullName evidence="5">Cytoplasmic aconitate hydratase</fullName>
        <ecNumber evidence="4">4.2.1.3</ecNumber>
    </recommendedName>
    <alternativeName>
        <fullName evidence="15">Citrate hydro-lyase</fullName>
    </alternativeName>
</protein>
<dbReference type="FunFam" id="3.30.499.10:FF:000005">
    <property type="entry name" value="cytoplasmic aconitate hydratase"/>
    <property type="match status" value="1"/>
</dbReference>
<dbReference type="SUPFAM" id="SSF53732">
    <property type="entry name" value="Aconitase iron-sulfur domain"/>
    <property type="match status" value="1"/>
</dbReference>
<evidence type="ECO:0000256" key="15">
    <source>
        <dbReference type="ARBA" id="ARBA00029682"/>
    </source>
</evidence>
<feature type="region of interest" description="Disordered" evidence="16">
    <location>
        <begin position="1015"/>
        <end position="1036"/>
    </location>
</feature>
<keyword evidence="11" id="KW-0411">Iron-sulfur</keyword>
<evidence type="ECO:0000256" key="1">
    <source>
        <dbReference type="ARBA" id="ARBA00001966"/>
    </source>
</evidence>
<feature type="transmembrane region" description="Helical" evidence="17">
    <location>
        <begin position="1549"/>
        <end position="1572"/>
    </location>
</feature>
<dbReference type="CDD" id="cd17317">
    <property type="entry name" value="MFS_SLC22"/>
    <property type="match status" value="1"/>
</dbReference>
<gene>
    <name evidence="19" type="ORF">L3Y34_011054</name>
</gene>
<dbReference type="EMBL" id="CP090896">
    <property type="protein sequence ID" value="ULT80918.1"/>
    <property type="molecule type" value="Genomic_DNA"/>
</dbReference>
<dbReference type="InterPro" id="IPR001030">
    <property type="entry name" value="Acoase/IPM_deHydtase_lsu_aba"/>
</dbReference>
<evidence type="ECO:0000256" key="2">
    <source>
        <dbReference type="ARBA" id="ARBA00004141"/>
    </source>
</evidence>